<feature type="signal peptide" evidence="1">
    <location>
        <begin position="1"/>
        <end position="30"/>
    </location>
</feature>
<gene>
    <name evidence="2" type="ORF">GCM10023231_38440</name>
</gene>
<dbReference type="EMBL" id="BAABIQ010000044">
    <property type="protein sequence ID" value="GAA4805582.1"/>
    <property type="molecule type" value="Genomic_DNA"/>
</dbReference>
<dbReference type="InterPro" id="IPR043741">
    <property type="entry name" value="DUF5686"/>
</dbReference>
<protein>
    <submittedName>
        <fullName evidence="2">DUF5686 and carboxypeptidase-like regulatory domain-containing protein</fullName>
    </submittedName>
</protein>
<evidence type="ECO:0000313" key="2">
    <source>
        <dbReference type="EMBL" id="GAA4805582.1"/>
    </source>
</evidence>
<comment type="caution">
    <text evidence="2">The sequence shown here is derived from an EMBL/GenBank/DDBJ whole genome shotgun (WGS) entry which is preliminary data.</text>
</comment>
<dbReference type="SUPFAM" id="SSF49464">
    <property type="entry name" value="Carboxypeptidase regulatory domain-like"/>
    <property type="match status" value="1"/>
</dbReference>
<feature type="chain" id="PRO_5045790328" evidence="1">
    <location>
        <begin position="31"/>
        <end position="858"/>
    </location>
</feature>
<name>A0ABP9C663_9SPHI</name>
<sequence>MKIFTATFRQHITRFYLLFFLLLAASFVRAQTTLVRGVITDAATKETLPYVSVLIPGTTIGTSSDDEGHFSIKIEGNHTKLKFAYIGYLPIEKEIQVGEDQVINIQMKVDAKMLDEVVVSSKKGRYKNKNNPAVELIRKVIAHKKENQMENYDYVQYEEYSKLSMALSNLSDKFKEKRIFRNYQFLFAEQDSNAIGGKNVLPAYMEEKLSNIYFRKNPYKMKRYILANKQAEFDPHFIDNDGVSNYLHRLYEDINIYDNDISITTNLFLSPIANNSPTFYKFFISDTVKTEQPWLVELSFVPRNKADLLFEGKLYITLDGNYAVQNAYLTVNKDINLNFMRDLQAKLEYSKNPDGRYHLSKSTLTMEFALGDKGGGILGERTASYQKYEIGQSQPDSIYKGPDEEIAYNPDVKTTEEYWKSVRHMPLEIREVGIYKNVDTLQTIKSFRRIMDWGTVLLAGYKSFGKFEMGPASTFYSWNPVEGFRLRLGGRTTTDLSKRMFFETYGAYGFKDKKWKYFGSVTYSLNNKSVYSFPLHYLKASYQHDTKIPGQELQFVQEDNFLLSFKRGDNNRWLYNDIAKLEYVHELPSRFSYKLGFTHWRQRPAGVLLYQQTDANGNLHTINELTSAEVNVELRYAPHEQFYQGKVYRIPIFNKYPIFTLRYNLGLKDVFNSTNEYHNFSANIFKRVYLSQFGYSDITLEGGYIFGKNIPFPLLDIHHANQTYAYQLNSYNLMNFLEFVSDHYASVNVQYYLNGFIFNKIPLLKRLKWREVVSFKGLWGGLRNENNPNFNDAVYKFSADENGLPISYALGSTPYVEGSVGIANIFKLVRVDLIRRFTYLENPNVSEWGVRARVKFDF</sequence>
<dbReference type="Pfam" id="PF13715">
    <property type="entry name" value="CarbopepD_reg_2"/>
    <property type="match status" value="1"/>
</dbReference>
<evidence type="ECO:0000256" key="1">
    <source>
        <dbReference type="SAM" id="SignalP"/>
    </source>
</evidence>
<accession>A0ABP9C663</accession>
<dbReference type="Proteomes" id="UP001501411">
    <property type="component" value="Unassembled WGS sequence"/>
</dbReference>
<dbReference type="RefSeq" id="WP_345234543.1">
    <property type="nucleotide sequence ID" value="NZ_BAABIQ010000044.1"/>
</dbReference>
<dbReference type="InterPro" id="IPR008969">
    <property type="entry name" value="CarboxyPept-like_regulatory"/>
</dbReference>
<keyword evidence="3" id="KW-1185">Reference proteome</keyword>
<reference evidence="3" key="1">
    <citation type="journal article" date="2019" name="Int. J. Syst. Evol. Microbiol.">
        <title>The Global Catalogue of Microorganisms (GCM) 10K type strain sequencing project: providing services to taxonomists for standard genome sequencing and annotation.</title>
        <authorList>
            <consortium name="The Broad Institute Genomics Platform"/>
            <consortium name="The Broad Institute Genome Sequencing Center for Infectious Disease"/>
            <person name="Wu L."/>
            <person name="Ma J."/>
        </authorList>
    </citation>
    <scope>NUCLEOTIDE SEQUENCE [LARGE SCALE GENOMIC DNA]</scope>
    <source>
        <strain evidence="3">JCM 18200</strain>
    </source>
</reference>
<dbReference type="Pfam" id="PF18939">
    <property type="entry name" value="DUF5686"/>
    <property type="match status" value="1"/>
</dbReference>
<keyword evidence="1" id="KW-0732">Signal</keyword>
<evidence type="ECO:0000313" key="3">
    <source>
        <dbReference type="Proteomes" id="UP001501411"/>
    </source>
</evidence>
<dbReference type="Gene3D" id="2.60.40.1120">
    <property type="entry name" value="Carboxypeptidase-like, regulatory domain"/>
    <property type="match status" value="1"/>
</dbReference>
<organism evidence="2 3">
    <name type="scientific">Olivibacter ginsenosidimutans</name>
    <dbReference type="NCBI Taxonomy" id="1176537"/>
    <lineage>
        <taxon>Bacteria</taxon>
        <taxon>Pseudomonadati</taxon>
        <taxon>Bacteroidota</taxon>
        <taxon>Sphingobacteriia</taxon>
        <taxon>Sphingobacteriales</taxon>
        <taxon>Sphingobacteriaceae</taxon>
        <taxon>Olivibacter</taxon>
    </lineage>
</organism>
<proteinExistence type="predicted"/>